<dbReference type="PROSITE" id="PS51257">
    <property type="entry name" value="PROKAR_LIPOPROTEIN"/>
    <property type="match status" value="1"/>
</dbReference>
<proteinExistence type="predicted"/>
<dbReference type="STRING" id="551995.SAMN05192574_11459"/>
<reference evidence="2" key="1">
    <citation type="submission" date="2016-10" db="EMBL/GenBank/DDBJ databases">
        <authorList>
            <person name="Varghese N."/>
            <person name="Submissions S."/>
        </authorList>
    </citation>
    <scope>NUCLEOTIDE SEQUENCE [LARGE SCALE GENOMIC DNA]</scope>
    <source>
        <strain evidence="2">Gh-48</strain>
    </source>
</reference>
<dbReference type="RefSeq" id="WP_143065290.1">
    <property type="nucleotide sequence ID" value="NZ_FOCL01000014.1"/>
</dbReference>
<dbReference type="EMBL" id="FOCL01000014">
    <property type="protein sequence ID" value="SEO84616.1"/>
    <property type="molecule type" value="Genomic_DNA"/>
</dbReference>
<evidence type="ECO:0000313" key="2">
    <source>
        <dbReference type="Proteomes" id="UP000198942"/>
    </source>
</evidence>
<dbReference type="AlphaFoldDB" id="A0A1H8T1E4"/>
<dbReference type="Proteomes" id="UP000198942">
    <property type="component" value="Unassembled WGS sequence"/>
</dbReference>
<protein>
    <submittedName>
        <fullName evidence="1">Uncharacterized protein</fullName>
    </submittedName>
</protein>
<accession>A0A1H8T1E4</accession>
<keyword evidence="2" id="KW-1185">Reference proteome</keyword>
<gene>
    <name evidence="1" type="ORF">SAMN05192574_11459</name>
</gene>
<name>A0A1H8T1E4_9SPHI</name>
<organism evidence="1 2">
    <name type="scientific">Mucilaginibacter gossypiicola</name>
    <dbReference type="NCBI Taxonomy" id="551995"/>
    <lineage>
        <taxon>Bacteria</taxon>
        <taxon>Pseudomonadati</taxon>
        <taxon>Bacteroidota</taxon>
        <taxon>Sphingobacteriia</taxon>
        <taxon>Sphingobacteriales</taxon>
        <taxon>Sphingobacteriaceae</taxon>
        <taxon>Mucilaginibacter</taxon>
    </lineage>
</organism>
<evidence type="ECO:0000313" key="1">
    <source>
        <dbReference type="EMBL" id="SEO84616.1"/>
    </source>
</evidence>
<dbReference type="OrthoDB" id="676889at2"/>
<sequence>MRYLLTLFILSLMLGCSQRTPKSQTNQNVSQHHKEDSILVGGADTIDISTIKTDTFKYSKADLRTILRHNPELNDSMPVHPDITYGKRGICGDSTIDKSDPVDIFSSEIGQDDYYLLYAYFLKKRNGGEKYQKERETLIKIYRDINFIFGRLAQGGTYFGHQDNRILGEAEYSIYRGKDNDYYDKSYDITKQKMLYLNALKQQITDELSSNFDFPDKEKPKVKKELFETVKELDGLITDYFYLESTRTFQYSSY</sequence>